<sequence length="651" mass="68532">MAAGQLSAANQPLTPRKKIAVIGAGFGGLGAAKLLKAEARHAWDIDVTVLESGQRVGGRACTLQLPDTGRVELGATWLHGLKGNPMYELALQYGLMNGSERKQAGASWGSSFYVREGHAQPLSGAQIAAAREAAKSFSASVEESFELATSNPRLTVGGHLQEKWRQIASRAGEMPGEDGQVFAEVWWWRELMQRLMDGCATTDHMLAAGLAAYEELPGPNVPVTSGYQALAMKLSEGVDIRYGCTVQKIAWNADGVEILCADRTTVCCDAVISTIPLGVLKANHEQLFEPQLPLHKIAAIQALGVGIVDKIFIHFEPTSDPQDAGSAAGPASLGQSIRSPVSSFAKVSEHMSAPQEAPAHPDSQPCMTSSKGSGSSKARTRGDAARSQHATAAPAAAAEVGSGRQQEGEPAAAAASQEQRSSPPVVSYHLLWRDSNLYAQDGAARAVDTPTSSPQNHTHQERATDSSRSQTEVSNDPGGEAKNASGIPSWAKGLCNLRFGGSEFVREAATATPSVALDAASAHSQAEAPGSDLDALDMEAASDAEVAQGISQAIRAFPALHRIPRRVRVLRSRWGSDPLSQGSYSYVAAGASLEDVARLAQPLIVDGPAGSTVPRVCFAGEATHVKFIGTTHGAYMSGQREARRLLKAFDL</sequence>
<feature type="region of interest" description="Disordered" evidence="8">
    <location>
        <begin position="344"/>
        <end position="423"/>
    </location>
</feature>
<evidence type="ECO:0000256" key="2">
    <source>
        <dbReference type="ARBA" id="ARBA00004496"/>
    </source>
</evidence>
<feature type="domain" description="Amine oxidase" evidence="9">
    <location>
        <begin position="534"/>
        <end position="646"/>
    </location>
</feature>
<feature type="region of interest" description="Disordered" evidence="8">
    <location>
        <begin position="443"/>
        <end position="487"/>
    </location>
</feature>
<comment type="subcellular location">
    <subcellularLocation>
        <location evidence="2">Cytoplasm</location>
    </subcellularLocation>
</comment>
<gene>
    <name evidence="10" type="ORF">WJX84_005539</name>
</gene>
<dbReference type="InterPro" id="IPR002937">
    <property type="entry name" value="Amino_oxidase"/>
</dbReference>
<evidence type="ECO:0000259" key="9">
    <source>
        <dbReference type="Pfam" id="PF01593"/>
    </source>
</evidence>
<dbReference type="GO" id="GO:0046592">
    <property type="term" value="F:polyamine oxidase activity"/>
    <property type="evidence" value="ECO:0007669"/>
    <property type="project" value="TreeGrafter"/>
</dbReference>
<dbReference type="Pfam" id="PF01593">
    <property type="entry name" value="Amino_oxidase"/>
    <property type="match status" value="2"/>
</dbReference>
<feature type="compositionally biased region" description="Polar residues" evidence="8">
    <location>
        <begin position="365"/>
        <end position="377"/>
    </location>
</feature>
<keyword evidence="6" id="KW-0274">FAD</keyword>
<dbReference type="EMBL" id="JALJOV010000853">
    <property type="protein sequence ID" value="KAK9860346.1"/>
    <property type="molecule type" value="Genomic_DNA"/>
</dbReference>
<comment type="caution">
    <text evidence="10">The sequence shown here is derived from an EMBL/GenBank/DDBJ whole genome shotgun (WGS) entry which is preliminary data.</text>
</comment>
<keyword evidence="4" id="KW-0963">Cytoplasm</keyword>
<comment type="cofactor">
    <cofactor evidence="1">
        <name>FAD</name>
        <dbReference type="ChEBI" id="CHEBI:57692"/>
    </cofactor>
</comment>
<organism evidence="10 11">
    <name type="scientific">Apatococcus fuscideae</name>
    <dbReference type="NCBI Taxonomy" id="2026836"/>
    <lineage>
        <taxon>Eukaryota</taxon>
        <taxon>Viridiplantae</taxon>
        <taxon>Chlorophyta</taxon>
        <taxon>core chlorophytes</taxon>
        <taxon>Trebouxiophyceae</taxon>
        <taxon>Chlorellales</taxon>
        <taxon>Chlorellaceae</taxon>
        <taxon>Apatococcus</taxon>
    </lineage>
</organism>
<proteinExistence type="inferred from homology"/>
<keyword evidence="5" id="KW-0285">Flavoprotein</keyword>
<name>A0AAW1SV57_9CHLO</name>
<accession>A0AAW1SV57</accession>
<dbReference type="Proteomes" id="UP001485043">
    <property type="component" value="Unassembled WGS sequence"/>
</dbReference>
<feature type="compositionally biased region" description="Low complexity" evidence="8">
    <location>
        <begin position="387"/>
        <end position="423"/>
    </location>
</feature>
<evidence type="ECO:0000256" key="8">
    <source>
        <dbReference type="SAM" id="MobiDB-lite"/>
    </source>
</evidence>
<dbReference type="InterPro" id="IPR050281">
    <property type="entry name" value="Flavin_monoamine_oxidase"/>
</dbReference>
<dbReference type="PANTHER" id="PTHR10742">
    <property type="entry name" value="FLAVIN MONOAMINE OXIDASE"/>
    <property type="match status" value="1"/>
</dbReference>
<evidence type="ECO:0000256" key="1">
    <source>
        <dbReference type="ARBA" id="ARBA00001974"/>
    </source>
</evidence>
<protein>
    <recommendedName>
        <fullName evidence="9">Amine oxidase domain-containing protein</fullName>
    </recommendedName>
</protein>
<keyword evidence="7" id="KW-0560">Oxidoreductase</keyword>
<dbReference type="InterPro" id="IPR036188">
    <property type="entry name" value="FAD/NAD-bd_sf"/>
</dbReference>
<evidence type="ECO:0000256" key="7">
    <source>
        <dbReference type="ARBA" id="ARBA00023002"/>
    </source>
</evidence>
<evidence type="ECO:0000256" key="4">
    <source>
        <dbReference type="ARBA" id="ARBA00022490"/>
    </source>
</evidence>
<dbReference type="Gene3D" id="3.90.660.10">
    <property type="match status" value="2"/>
</dbReference>
<evidence type="ECO:0000256" key="5">
    <source>
        <dbReference type="ARBA" id="ARBA00022630"/>
    </source>
</evidence>
<feature type="domain" description="Amine oxidase" evidence="9">
    <location>
        <begin position="27"/>
        <end position="321"/>
    </location>
</feature>
<dbReference type="SUPFAM" id="SSF54373">
    <property type="entry name" value="FAD-linked reductases, C-terminal domain"/>
    <property type="match status" value="1"/>
</dbReference>
<dbReference type="GO" id="GO:0005737">
    <property type="term" value="C:cytoplasm"/>
    <property type="evidence" value="ECO:0007669"/>
    <property type="project" value="UniProtKB-SubCell"/>
</dbReference>
<evidence type="ECO:0000313" key="11">
    <source>
        <dbReference type="Proteomes" id="UP001485043"/>
    </source>
</evidence>
<comment type="similarity">
    <text evidence="3">Belongs to the flavin monoamine oxidase family.</text>
</comment>
<keyword evidence="11" id="KW-1185">Reference proteome</keyword>
<evidence type="ECO:0000313" key="10">
    <source>
        <dbReference type="EMBL" id="KAK9860346.1"/>
    </source>
</evidence>
<dbReference type="AlphaFoldDB" id="A0AAW1SV57"/>
<dbReference type="Gene3D" id="3.50.50.60">
    <property type="entry name" value="FAD/NAD(P)-binding domain"/>
    <property type="match status" value="2"/>
</dbReference>
<evidence type="ECO:0000256" key="3">
    <source>
        <dbReference type="ARBA" id="ARBA00005995"/>
    </source>
</evidence>
<reference evidence="10 11" key="1">
    <citation type="journal article" date="2024" name="Nat. Commun.">
        <title>Phylogenomics reveals the evolutionary origins of lichenization in chlorophyte algae.</title>
        <authorList>
            <person name="Puginier C."/>
            <person name="Libourel C."/>
            <person name="Otte J."/>
            <person name="Skaloud P."/>
            <person name="Haon M."/>
            <person name="Grisel S."/>
            <person name="Petersen M."/>
            <person name="Berrin J.G."/>
            <person name="Delaux P.M."/>
            <person name="Dal Grande F."/>
            <person name="Keller J."/>
        </authorList>
    </citation>
    <scope>NUCLEOTIDE SEQUENCE [LARGE SCALE GENOMIC DNA]</scope>
    <source>
        <strain evidence="10 11">SAG 2523</strain>
    </source>
</reference>
<evidence type="ECO:0000256" key="6">
    <source>
        <dbReference type="ARBA" id="ARBA00022827"/>
    </source>
</evidence>
<dbReference type="PANTHER" id="PTHR10742:SF405">
    <property type="entry name" value="PEROXISOMAL N(1)-ACETYL-SPERMINE_SPERMIDINE OXIDASE"/>
    <property type="match status" value="1"/>
</dbReference>
<dbReference type="SUPFAM" id="SSF51905">
    <property type="entry name" value="FAD/NAD(P)-binding domain"/>
    <property type="match status" value="1"/>
</dbReference>